<keyword evidence="2" id="KW-0677">Repeat</keyword>
<feature type="compositionally biased region" description="Low complexity" evidence="8">
    <location>
        <begin position="628"/>
        <end position="655"/>
    </location>
</feature>
<evidence type="ECO:0000256" key="5">
    <source>
        <dbReference type="ARBA" id="ARBA00022803"/>
    </source>
</evidence>
<dbReference type="GO" id="GO:0045842">
    <property type="term" value="P:positive regulation of mitotic metaphase/anaphase transition"/>
    <property type="evidence" value="ECO:0007669"/>
    <property type="project" value="TreeGrafter"/>
</dbReference>
<dbReference type="PROSITE" id="PS50005">
    <property type="entry name" value="TPR"/>
    <property type="match status" value="4"/>
</dbReference>
<keyword evidence="4" id="KW-0833">Ubl conjugation pathway</keyword>
<reference evidence="10 11" key="1">
    <citation type="journal article" date="2015" name="Genome Biol. Evol.">
        <title>Comparative Genomics of a Bacterivorous Green Alga Reveals Evolutionary Causalities and Consequences of Phago-Mixotrophic Mode of Nutrition.</title>
        <authorList>
            <person name="Burns J.A."/>
            <person name="Paasch A."/>
            <person name="Narechania A."/>
            <person name="Kim E."/>
        </authorList>
    </citation>
    <scope>NUCLEOTIDE SEQUENCE [LARGE SCALE GENOMIC DNA]</scope>
    <source>
        <strain evidence="10 11">PLY_AMNH</strain>
    </source>
</reference>
<evidence type="ECO:0000256" key="8">
    <source>
        <dbReference type="SAM" id="MobiDB-lite"/>
    </source>
</evidence>
<evidence type="ECO:0000313" key="10">
    <source>
        <dbReference type="EMBL" id="KAK3239275.1"/>
    </source>
</evidence>
<evidence type="ECO:0000313" key="11">
    <source>
        <dbReference type="Proteomes" id="UP001190700"/>
    </source>
</evidence>
<evidence type="ECO:0000256" key="6">
    <source>
        <dbReference type="ARBA" id="ARBA00023306"/>
    </source>
</evidence>
<proteinExistence type="predicted"/>
<evidence type="ECO:0000256" key="4">
    <source>
        <dbReference type="ARBA" id="ARBA00022786"/>
    </source>
</evidence>
<keyword evidence="5 7" id="KW-0802">TPR repeat</keyword>
<dbReference type="GO" id="GO:0031145">
    <property type="term" value="P:anaphase-promoting complex-dependent catabolic process"/>
    <property type="evidence" value="ECO:0007669"/>
    <property type="project" value="TreeGrafter"/>
</dbReference>
<protein>
    <submittedName>
        <fullName evidence="10">Anaphase-promoting complex component apc8</fullName>
    </submittedName>
</protein>
<keyword evidence="3" id="KW-0498">Mitosis</keyword>
<feature type="repeat" description="TPR" evidence="7">
    <location>
        <begin position="427"/>
        <end position="460"/>
    </location>
</feature>
<dbReference type="Proteomes" id="UP001190700">
    <property type="component" value="Unassembled WGS sequence"/>
</dbReference>
<accession>A0AAE0EUE7</accession>
<feature type="repeat" description="TPR" evidence="7">
    <location>
        <begin position="288"/>
        <end position="321"/>
    </location>
</feature>
<dbReference type="GO" id="GO:0051301">
    <property type="term" value="P:cell division"/>
    <property type="evidence" value="ECO:0007669"/>
    <property type="project" value="UniProtKB-KW"/>
</dbReference>
<keyword evidence="11" id="KW-1185">Reference proteome</keyword>
<dbReference type="GO" id="GO:0005680">
    <property type="term" value="C:anaphase-promoting complex"/>
    <property type="evidence" value="ECO:0007669"/>
    <property type="project" value="InterPro"/>
</dbReference>
<comment type="caution">
    <text evidence="10">The sequence shown here is derived from an EMBL/GenBank/DDBJ whole genome shotgun (WGS) entry which is preliminary data.</text>
</comment>
<dbReference type="SUPFAM" id="SSF48452">
    <property type="entry name" value="TPR-like"/>
    <property type="match status" value="2"/>
</dbReference>
<feature type="domain" description="Cdc23" evidence="9">
    <location>
        <begin position="10"/>
        <end position="295"/>
    </location>
</feature>
<dbReference type="Pfam" id="PF13181">
    <property type="entry name" value="TPR_8"/>
    <property type="match status" value="2"/>
</dbReference>
<dbReference type="AlphaFoldDB" id="A0AAE0EUE7"/>
<dbReference type="PANTHER" id="PTHR12558">
    <property type="entry name" value="CELL DIVISION CYCLE 16,23,27"/>
    <property type="match status" value="1"/>
</dbReference>
<name>A0AAE0EUE7_9CHLO</name>
<feature type="region of interest" description="Disordered" evidence="8">
    <location>
        <begin position="626"/>
        <end position="662"/>
    </location>
</feature>
<gene>
    <name evidence="10" type="ORF">CYMTET_50785</name>
</gene>
<evidence type="ECO:0000259" key="9">
    <source>
        <dbReference type="Pfam" id="PF04049"/>
    </source>
</evidence>
<feature type="region of interest" description="Disordered" evidence="8">
    <location>
        <begin position="42"/>
        <end position="67"/>
    </location>
</feature>
<dbReference type="Pfam" id="PF04049">
    <property type="entry name" value="ANAPC8"/>
    <property type="match status" value="1"/>
</dbReference>
<dbReference type="Gene3D" id="1.25.40.10">
    <property type="entry name" value="Tetratricopeptide repeat domain"/>
    <property type="match status" value="3"/>
</dbReference>
<evidence type="ECO:0000256" key="7">
    <source>
        <dbReference type="PROSITE-ProRule" id="PRU00339"/>
    </source>
</evidence>
<organism evidence="10 11">
    <name type="scientific">Cymbomonas tetramitiformis</name>
    <dbReference type="NCBI Taxonomy" id="36881"/>
    <lineage>
        <taxon>Eukaryota</taxon>
        <taxon>Viridiplantae</taxon>
        <taxon>Chlorophyta</taxon>
        <taxon>Pyramimonadophyceae</taxon>
        <taxon>Pyramimonadales</taxon>
        <taxon>Pyramimonadaceae</taxon>
        <taxon>Cymbomonas</taxon>
    </lineage>
</organism>
<evidence type="ECO:0000256" key="2">
    <source>
        <dbReference type="ARBA" id="ARBA00022737"/>
    </source>
</evidence>
<evidence type="ECO:0000256" key="1">
    <source>
        <dbReference type="ARBA" id="ARBA00022618"/>
    </source>
</evidence>
<dbReference type="InterPro" id="IPR011990">
    <property type="entry name" value="TPR-like_helical_dom_sf"/>
</dbReference>
<feature type="compositionally biased region" description="Low complexity" evidence="8">
    <location>
        <begin position="46"/>
        <end position="60"/>
    </location>
</feature>
<feature type="repeat" description="TPR" evidence="7">
    <location>
        <begin position="461"/>
        <end position="494"/>
    </location>
</feature>
<dbReference type="SMART" id="SM00028">
    <property type="entry name" value="TPR"/>
    <property type="match status" value="7"/>
</dbReference>
<keyword evidence="6" id="KW-0131">Cell cycle</keyword>
<feature type="repeat" description="TPR" evidence="7">
    <location>
        <begin position="393"/>
        <end position="426"/>
    </location>
</feature>
<evidence type="ECO:0000256" key="3">
    <source>
        <dbReference type="ARBA" id="ARBA00022776"/>
    </source>
</evidence>
<dbReference type="EMBL" id="LGRX02033974">
    <property type="protein sequence ID" value="KAK3239275.1"/>
    <property type="molecule type" value="Genomic_DNA"/>
</dbReference>
<dbReference type="InterPro" id="IPR007192">
    <property type="entry name" value="APC8"/>
</dbReference>
<dbReference type="Pfam" id="PF13414">
    <property type="entry name" value="TPR_11"/>
    <property type="match status" value="1"/>
</dbReference>
<sequence>MDETDAATKRRELRRAIYELRDRGLYQSAKWAAEQAVGFRPLANNETSLSEGESVSTSSSMKEDDGEGHDEELFLLAKAYFDLKEYRRCAHALRSVSGRRSLFLRCYALYLAGEKRKSEEAVELAGMMAGRNAAGTGAAAGGTAAAAGNPGASAANTAASGASGGAVGFPDAMNTELEPLAAELSGLHERGLLDSFGKYLYGVILADRDRKVEARDMLVASVNEYPWHWGAWQALQGLCTDEEVVQGLPLNKHWMYDFFEAALCLELQQNTVGLERYSQLQRAVPDSDYVVTQAAIAHYNLRDFDEAQNMFQEVLQRDPFRIDGMDMYSNILYVKMTTLMTTLMPTLMATLMTNPDDNPDANPDDNPGVSSAGVSHELSFLAHRAALTDKYRPETCCIIGNYYSLKGQHEKAVLYFSRALKLNRNYLSAWTLMGHEYVEMKNPAAAIDAYRRAVDINPRDYRAWYGLGQTYELLQMPYYALYYYRRATQLRPQDARMWCAMGQCYEHEQLNMDEAAIRCYRRAVDNNDREGIALHKLAKLHAKLRHHVEAAHFYARNLKRLDAEGIDGGNDSIEALLFLANYCKEGQRYSEAEKYCTRLLDFGGPAKEDAKALLREIRSVLHQRAQNPVSPVPGAGAGGASTSPGGMSMSPASPTLRDNLSP</sequence>
<dbReference type="GO" id="GO:0016567">
    <property type="term" value="P:protein ubiquitination"/>
    <property type="evidence" value="ECO:0007669"/>
    <property type="project" value="TreeGrafter"/>
</dbReference>
<keyword evidence="1" id="KW-0132">Cell division</keyword>
<dbReference type="InterPro" id="IPR019734">
    <property type="entry name" value="TPR_rpt"/>
</dbReference>
<dbReference type="PANTHER" id="PTHR12558:SF10">
    <property type="entry name" value="CELL DIVISION CYCLE PROTEIN 23 HOMOLOG"/>
    <property type="match status" value="1"/>
</dbReference>